<sequence>MAFTPFSNGNSNFFLSVSNVITISSREQCRSGNWGVFRSARERASWRVDGEAYMVKAGGKPGPKAIDYEAFQRSQRSACLSPITAGMRFESIPNSHELAGHFKPTSRRQEEVEKSPVCHDVAFSPKRIGRCGAGASRFDTCYIESSSSCSRGFPHRFLSRSHHLSLPTLFSIAGNPPASYQGDTHRIFGIDSSQILNPKIYLGTLLNQITGRNACSYYSPIPLSTLPASQS</sequence>
<organism evidence="1 2">
    <name type="scientific">Kockovaella imperatae</name>
    <dbReference type="NCBI Taxonomy" id="4999"/>
    <lineage>
        <taxon>Eukaryota</taxon>
        <taxon>Fungi</taxon>
        <taxon>Dikarya</taxon>
        <taxon>Basidiomycota</taxon>
        <taxon>Agaricomycotina</taxon>
        <taxon>Tremellomycetes</taxon>
        <taxon>Tremellales</taxon>
        <taxon>Cuniculitremaceae</taxon>
        <taxon>Kockovaella</taxon>
    </lineage>
</organism>
<protein>
    <submittedName>
        <fullName evidence="1">Uncharacterized protein</fullName>
    </submittedName>
</protein>
<dbReference type="Proteomes" id="UP000193218">
    <property type="component" value="Unassembled WGS sequence"/>
</dbReference>
<reference evidence="1 2" key="1">
    <citation type="submission" date="2017-03" db="EMBL/GenBank/DDBJ databases">
        <title>Widespread Adenine N6-methylation of Active Genes in Fungi.</title>
        <authorList>
            <consortium name="DOE Joint Genome Institute"/>
            <person name="Mondo S.J."/>
            <person name="Dannebaum R.O."/>
            <person name="Kuo R.C."/>
            <person name="Louie K.B."/>
            <person name="Bewick A.J."/>
            <person name="Labutti K."/>
            <person name="Haridas S."/>
            <person name="Kuo A."/>
            <person name="Salamov A."/>
            <person name="Ahrendt S.R."/>
            <person name="Lau R."/>
            <person name="Bowen B.P."/>
            <person name="Lipzen A."/>
            <person name="Sullivan W."/>
            <person name="Andreopoulos W.B."/>
            <person name="Clum A."/>
            <person name="Lindquist E."/>
            <person name="Daum C."/>
            <person name="Northen T.R."/>
            <person name="Ramamoorthy G."/>
            <person name="Schmitz R.J."/>
            <person name="Gryganskyi A."/>
            <person name="Culley D."/>
            <person name="Magnuson J."/>
            <person name="James T.Y."/>
            <person name="O'Malley M.A."/>
            <person name="Stajich J.E."/>
            <person name="Spatafora J.W."/>
            <person name="Visel A."/>
            <person name="Grigoriev I.V."/>
        </authorList>
    </citation>
    <scope>NUCLEOTIDE SEQUENCE [LARGE SCALE GENOMIC DNA]</scope>
    <source>
        <strain evidence="1 2">NRRL Y-17943</strain>
    </source>
</reference>
<gene>
    <name evidence="1" type="ORF">BD324DRAFT_373168</name>
</gene>
<dbReference type="EMBL" id="NBSH01000004">
    <property type="protein sequence ID" value="ORX38638.1"/>
    <property type="molecule type" value="Genomic_DNA"/>
</dbReference>
<dbReference type="AlphaFoldDB" id="A0A1Y1UKQ6"/>
<keyword evidence="2" id="KW-1185">Reference proteome</keyword>
<accession>A0A1Y1UKQ6</accession>
<name>A0A1Y1UKQ6_9TREE</name>
<proteinExistence type="predicted"/>
<comment type="caution">
    <text evidence="1">The sequence shown here is derived from an EMBL/GenBank/DDBJ whole genome shotgun (WGS) entry which is preliminary data.</text>
</comment>
<evidence type="ECO:0000313" key="2">
    <source>
        <dbReference type="Proteomes" id="UP000193218"/>
    </source>
</evidence>
<dbReference type="GeneID" id="33554423"/>
<dbReference type="RefSeq" id="XP_021872560.1">
    <property type="nucleotide sequence ID" value="XM_022012615.1"/>
</dbReference>
<dbReference type="InParanoid" id="A0A1Y1UKQ6"/>
<evidence type="ECO:0000313" key="1">
    <source>
        <dbReference type="EMBL" id="ORX38638.1"/>
    </source>
</evidence>